<feature type="transmembrane region" description="Helical" evidence="8">
    <location>
        <begin position="268"/>
        <end position="288"/>
    </location>
</feature>
<feature type="transmembrane region" description="Helical" evidence="8">
    <location>
        <begin position="448"/>
        <end position="468"/>
    </location>
</feature>
<sequence>MVTHIFVCLSFHTGLVSNPRMDFGDTEVRTPKPEESDLSSLSSLSTSDDLSISIVLRKRTEKLREGVRSPSSIPQMTEGDNRVAPTPNELEGATTPKEEKLIGPYQLTRRKLIIILLSLVLTLFLAALDNTITSTALPKIAADFQRMDLYSWVIEAYLLTSTVMSPISGRLSDLFGRRILLMTAVVFFLVGSALCGAATSMILLVIFRAIQGLGGGALMSIVMVIVADLIEPRERGKYTGFFGLCFGVASVAGPVVGGLITDHISWRWIFYINLPFGVPALVLLWFFLDYESYKPVQKEAPQVVEIKENGAVEPFVESEMSEIETEGEKREDEEKKEETMEEKREEKEKKEESNQPTTSNLPSEFRNMSKRQLAKSIDYVGLLCLVSFIVLLLVSISFGSTKKYAWDSGVVIGMLIGGVIMLVLFILNEGFVAKIPIMPLAPFRIRNVALCHALALIIGFCMMSGLNYVPVYFQTIRGDSSTISGLKMIPLVFGLIVTSIGSGVGISKMGKPYPFPILGFTFLTIGVGLLSLLRVDTNYGLIFLFLLIWGVGLGFLMQTVVIIVQTSVDRANMASTITANTFLRTIGGVLGVLTCQTTLQSYMSSHTGLPVELLIRDYILLLPNSAQIFVEYCKAIDTVFYILCPIGGVGLILAIAMERVVLAPPPGPPGAAAPSQTPEPVLVE</sequence>
<comment type="caution">
    <text evidence="11">The sequence shown here is derived from an EMBL/GenBank/DDBJ whole genome shotgun (WGS) entry which is preliminary data.</text>
</comment>
<feature type="transmembrane region" description="Helical" evidence="8">
    <location>
        <begin position="404"/>
        <end position="427"/>
    </location>
</feature>
<dbReference type="PRINTS" id="PR01036">
    <property type="entry name" value="TCRTETB"/>
</dbReference>
<dbReference type="InParanoid" id="A0A2P6N675"/>
<dbReference type="PROSITE" id="PS00216">
    <property type="entry name" value="SUGAR_TRANSPORT_1"/>
    <property type="match status" value="1"/>
</dbReference>
<feature type="transmembrane region" description="Helical" evidence="8">
    <location>
        <begin position="539"/>
        <end position="564"/>
    </location>
</feature>
<feature type="transmembrane region" description="Helical" evidence="8">
    <location>
        <begin position="513"/>
        <end position="533"/>
    </location>
</feature>
<accession>A0A2P6N675</accession>
<evidence type="ECO:0000256" key="1">
    <source>
        <dbReference type="ARBA" id="ARBA00004651"/>
    </source>
</evidence>
<gene>
    <name evidence="11" type="ORF">PROFUN_08204</name>
    <name evidence="10" type="ORF">PROFUN_14106</name>
</gene>
<protein>
    <submittedName>
        <fullName evidence="11">Major facilitator superfamily permease</fullName>
    </submittedName>
</protein>
<dbReference type="InterPro" id="IPR005829">
    <property type="entry name" value="Sugar_transporter_CS"/>
</dbReference>
<evidence type="ECO:0000256" key="3">
    <source>
        <dbReference type="ARBA" id="ARBA00022475"/>
    </source>
</evidence>
<feature type="compositionally biased region" description="Basic and acidic residues" evidence="7">
    <location>
        <begin position="326"/>
        <end position="353"/>
    </location>
</feature>
<feature type="region of interest" description="Disordered" evidence="7">
    <location>
        <begin position="317"/>
        <end position="363"/>
    </location>
</feature>
<dbReference type="PANTHER" id="PTHR23501:SF197">
    <property type="entry name" value="COMD"/>
    <property type="match status" value="1"/>
</dbReference>
<dbReference type="EMBL" id="MDYQ01000248">
    <property type="protein sequence ID" value="PRP77986.1"/>
    <property type="molecule type" value="Genomic_DNA"/>
</dbReference>
<evidence type="ECO:0000313" key="10">
    <source>
        <dbReference type="EMBL" id="PRP77986.1"/>
    </source>
</evidence>
<dbReference type="FunFam" id="1.20.1720.10:FF:000004">
    <property type="entry name" value="EmrB/QacA family drug resistance transporter"/>
    <property type="match status" value="1"/>
</dbReference>
<dbReference type="Gene3D" id="1.20.1250.20">
    <property type="entry name" value="MFS general substrate transporter like domains"/>
    <property type="match status" value="1"/>
</dbReference>
<dbReference type="GO" id="GO:0005886">
    <property type="term" value="C:plasma membrane"/>
    <property type="evidence" value="ECO:0007669"/>
    <property type="project" value="UniProtKB-SubCell"/>
</dbReference>
<keyword evidence="4 8" id="KW-0812">Transmembrane</keyword>
<dbReference type="OrthoDB" id="19515at2759"/>
<feature type="region of interest" description="Disordered" evidence="7">
    <location>
        <begin position="63"/>
        <end position="97"/>
    </location>
</feature>
<keyword evidence="2" id="KW-0813">Transport</keyword>
<organism evidence="11 12">
    <name type="scientific">Planoprotostelium fungivorum</name>
    <dbReference type="NCBI Taxonomy" id="1890364"/>
    <lineage>
        <taxon>Eukaryota</taxon>
        <taxon>Amoebozoa</taxon>
        <taxon>Evosea</taxon>
        <taxon>Variosea</taxon>
        <taxon>Cavosteliida</taxon>
        <taxon>Cavosteliaceae</taxon>
        <taxon>Planoprotostelium</taxon>
    </lineage>
</organism>
<dbReference type="InterPro" id="IPR020846">
    <property type="entry name" value="MFS_dom"/>
</dbReference>
<keyword evidence="5 8" id="KW-1133">Transmembrane helix</keyword>
<evidence type="ECO:0000256" key="6">
    <source>
        <dbReference type="ARBA" id="ARBA00023136"/>
    </source>
</evidence>
<evidence type="ECO:0000256" key="2">
    <source>
        <dbReference type="ARBA" id="ARBA00022448"/>
    </source>
</evidence>
<feature type="transmembrane region" description="Helical" evidence="8">
    <location>
        <begin position="149"/>
        <end position="167"/>
    </location>
</feature>
<evidence type="ECO:0000313" key="11">
    <source>
        <dbReference type="EMBL" id="PRP79443.1"/>
    </source>
</evidence>
<feature type="region of interest" description="Disordered" evidence="7">
    <location>
        <begin position="20"/>
        <end position="44"/>
    </location>
</feature>
<feature type="domain" description="Major facilitator superfamily (MFS) profile" evidence="9">
    <location>
        <begin position="115"/>
        <end position="662"/>
    </location>
</feature>
<dbReference type="InterPro" id="IPR036259">
    <property type="entry name" value="MFS_trans_sf"/>
</dbReference>
<dbReference type="CDD" id="cd17502">
    <property type="entry name" value="MFS_Azr1_MDR_like"/>
    <property type="match status" value="1"/>
</dbReference>
<evidence type="ECO:0000256" key="7">
    <source>
        <dbReference type="SAM" id="MobiDB-lite"/>
    </source>
</evidence>
<feature type="compositionally biased region" description="Basic and acidic residues" evidence="7">
    <location>
        <begin position="22"/>
        <end position="35"/>
    </location>
</feature>
<dbReference type="Pfam" id="PF07690">
    <property type="entry name" value="MFS_1"/>
    <property type="match status" value="2"/>
</dbReference>
<dbReference type="Gene3D" id="1.20.1720.10">
    <property type="entry name" value="Multidrug resistance protein D"/>
    <property type="match status" value="1"/>
</dbReference>
<evidence type="ECO:0000256" key="8">
    <source>
        <dbReference type="SAM" id="Phobius"/>
    </source>
</evidence>
<feature type="transmembrane region" description="Helical" evidence="8">
    <location>
        <begin position="112"/>
        <end position="129"/>
    </location>
</feature>
<evidence type="ECO:0000313" key="12">
    <source>
        <dbReference type="Proteomes" id="UP000241769"/>
    </source>
</evidence>
<feature type="transmembrane region" description="Helical" evidence="8">
    <location>
        <begin position="179"/>
        <end position="207"/>
    </location>
</feature>
<dbReference type="PROSITE" id="PS50850">
    <property type="entry name" value="MFS"/>
    <property type="match status" value="1"/>
</dbReference>
<keyword evidence="6 8" id="KW-0472">Membrane</keyword>
<dbReference type="Proteomes" id="UP000241769">
    <property type="component" value="Unassembled WGS sequence"/>
</dbReference>
<feature type="transmembrane region" description="Helical" evidence="8">
    <location>
        <begin position="488"/>
        <end position="506"/>
    </location>
</feature>
<dbReference type="GO" id="GO:0022857">
    <property type="term" value="F:transmembrane transporter activity"/>
    <property type="evidence" value="ECO:0007669"/>
    <property type="project" value="InterPro"/>
</dbReference>
<feature type="transmembrane region" description="Helical" evidence="8">
    <location>
        <begin position="376"/>
        <end position="398"/>
    </location>
</feature>
<reference evidence="11 12" key="1">
    <citation type="journal article" date="2018" name="Genome Biol. Evol.">
        <title>Multiple Roots of Fruiting Body Formation in Amoebozoa.</title>
        <authorList>
            <person name="Hillmann F."/>
            <person name="Forbes G."/>
            <person name="Novohradska S."/>
            <person name="Ferling I."/>
            <person name="Riege K."/>
            <person name="Groth M."/>
            <person name="Westermann M."/>
            <person name="Marz M."/>
            <person name="Spaller T."/>
            <person name="Winckler T."/>
            <person name="Schaap P."/>
            <person name="Glockner G."/>
        </authorList>
    </citation>
    <scope>NUCLEOTIDE SEQUENCE [LARGE SCALE GENOMIC DNA]</scope>
    <source>
        <strain evidence="11 12">Jena</strain>
    </source>
</reference>
<dbReference type="EMBL" id="MDYQ01000184">
    <property type="protein sequence ID" value="PRP79443.1"/>
    <property type="molecule type" value="Genomic_DNA"/>
</dbReference>
<dbReference type="AlphaFoldDB" id="A0A2P6N675"/>
<dbReference type="SUPFAM" id="SSF103473">
    <property type="entry name" value="MFS general substrate transporter"/>
    <property type="match status" value="2"/>
</dbReference>
<dbReference type="PANTHER" id="PTHR23501">
    <property type="entry name" value="MAJOR FACILITATOR SUPERFAMILY"/>
    <property type="match status" value="1"/>
</dbReference>
<keyword evidence="3" id="KW-1003">Cell membrane</keyword>
<comment type="subcellular location">
    <subcellularLocation>
        <location evidence="1">Cell membrane</location>
        <topology evidence="1">Multi-pass membrane protein</topology>
    </subcellularLocation>
</comment>
<evidence type="ECO:0000256" key="5">
    <source>
        <dbReference type="ARBA" id="ARBA00022989"/>
    </source>
</evidence>
<feature type="transmembrane region" description="Helical" evidence="8">
    <location>
        <begin position="638"/>
        <end position="657"/>
    </location>
</feature>
<proteinExistence type="predicted"/>
<dbReference type="InterPro" id="IPR011701">
    <property type="entry name" value="MFS"/>
</dbReference>
<feature type="transmembrane region" description="Helical" evidence="8">
    <location>
        <begin position="213"/>
        <end position="231"/>
    </location>
</feature>
<evidence type="ECO:0000256" key="4">
    <source>
        <dbReference type="ARBA" id="ARBA00022692"/>
    </source>
</evidence>
<evidence type="ECO:0000259" key="9">
    <source>
        <dbReference type="PROSITE" id="PS50850"/>
    </source>
</evidence>
<keyword evidence="12" id="KW-1185">Reference proteome</keyword>
<feature type="transmembrane region" description="Helical" evidence="8">
    <location>
        <begin position="238"/>
        <end position="256"/>
    </location>
</feature>
<name>A0A2P6N675_9EUKA</name>